<dbReference type="Pfam" id="PF08031">
    <property type="entry name" value="BBE"/>
    <property type="match status" value="1"/>
</dbReference>
<sequence length="509" mass="55308">MLASPGHVGTPRWNGVDNRANKVEIHQKTPLVAVAVSLCARSAKLTGIFGPHLSPSAQILLPTDANYTEQVTTRWTVWEQPSFIGAIQPATEDDVATIVKLCVEHQLPFFATGGGHGTGSGYRTVKDAVNIDLRNFKSVEVDAEGNELTVGGATTAGQIYEPLYEAGKELPTGNSPCVGLVGVTIGGGIGTLQGKHGLMIDSLLSVRMVTAKGDIVTASKTEKPDLFWAIRGAGANFGIITSATYRIYDATYRGLVVNADFEFHGSLSRSVWDVVKSFDEYIAPELSVICSAGWNPIKKESVVMVNAVFYGPEEEAKKQLAGFIALDSIRSEISTVRWPKLSDAAQFGQEAIAACITGNHVNIYTIGLGRTDTDTFQTVFEKLVAFAQSHPGFNGRFGMQRYSTVATLATPQDETVYPWRDIQTQILLRNWYKDPSLDVDVDPFMEELRSLLASTSGFDQVQPYLNYTHGDEGPKAWYGASNLPKLTELKSKWDPLNLFGRACPVSLSS</sequence>
<evidence type="ECO:0000256" key="3">
    <source>
        <dbReference type="ARBA" id="ARBA00022729"/>
    </source>
</evidence>
<dbReference type="SUPFAM" id="SSF56176">
    <property type="entry name" value="FAD-binding/transporter-associated domain-like"/>
    <property type="match status" value="1"/>
</dbReference>
<evidence type="ECO:0000256" key="2">
    <source>
        <dbReference type="ARBA" id="ARBA00022630"/>
    </source>
</evidence>
<gene>
    <name evidence="7" type="ORF">TCAP_03996</name>
</gene>
<name>A0A2K3QEW8_9HYPO</name>
<keyword evidence="2" id="KW-0285">Flavoprotein</keyword>
<dbReference type="Gene3D" id="3.30.465.10">
    <property type="match status" value="1"/>
</dbReference>
<dbReference type="InterPro" id="IPR006094">
    <property type="entry name" value="Oxid_FAD_bind_N"/>
</dbReference>
<dbReference type="PANTHER" id="PTHR42973">
    <property type="entry name" value="BINDING OXIDOREDUCTASE, PUTATIVE (AFU_ORTHOLOGUE AFUA_1G17690)-RELATED"/>
    <property type="match status" value="1"/>
</dbReference>
<proteinExistence type="inferred from homology"/>
<reference evidence="7 8" key="1">
    <citation type="submission" date="2017-08" db="EMBL/GenBank/DDBJ databases">
        <title>Harnessing the power of phylogenomics to disentangle the directionality and signatures of interkingdom host jumping in the parasitic fungal genus Tolypocladium.</title>
        <authorList>
            <person name="Quandt C.A."/>
            <person name="Patterson W."/>
            <person name="Spatafora J.W."/>
        </authorList>
    </citation>
    <scope>NUCLEOTIDE SEQUENCE [LARGE SCALE GENOMIC DNA]</scope>
    <source>
        <strain evidence="7 8">CBS 113982</strain>
    </source>
</reference>
<keyword evidence="5" id="KW-0560">Oxidoreductase</keyword>
<dbReference type="STRING" id="45235.A0A2K3QEW8"/>
<dbReference type="PANTHER" id="PTHR42973:SF32">
    <property type="entry name" value="FAD-LINKED OXIDOREDUCTASE AFOF"/>
    <property type="match status" value="1"/>
</dbReference>
<protein>
    <submittedName>
        <fullName evidence="7">FAD binding domain containing protein</fullName>
    </submittedName>
</protein>
<comment type="similarity">
    <text evidence="1">Belongs to the oxygen-dependent FAD-linked oxidoreductase family.</text>
</comment>
<dbReference type="InterPro" id="IPR012951">
    <property type="entry name" value="BBE"/>
</dbReference>
<dbReference type="InterPro" id="IPR016166">
    <property type="entry name" value="FAD-bd_PCMH"/>
</dbReference>
<dbReference type="Gene3D" id="3.40.462.20">
    <property type="match status" value="1"/>
</dbReference>
<dbReference type="GO" id="GO:0071949">
    <property type="term" value="F:FAD binding"/>
    <property type="evidence" value="ECO:0007669"/>
    <property type="project" value="InterPro"/>
</dbReference>
<dbReference type="OrthoDB" id="415825at2759"/>
<dbReference type="InterPro" id="IPR016169">
    <property type="entry name" value="FAD-bd_PCMH_sub2"/>
</dbReference>
<evidence type="ECO:0000313" key="8">
    <source>
        <dbReference type="Proteomes" id="UP000236621"/>
    </source>
</evidence>
<evidence type="ECO:0000256" key="1">
    <source>
        <dbReference type="ARBA" id="ARBA00005466"/>
    </source>
</evidence>
<evidence type="ECO:0000259" key="6">
    <source>
        <dbReference type="PROSITE" id="PS51387"/>
    </source>
</evidence>
<evidence type="ECO:0000256" key="5">
    <source>
        <dbReference type="ARBA" id="ARBA00023002"/>
    </source>
</evidence>
<keyword evidence="8" id="KW-1185">Reference proteome</keyword>
<comment type="caution">
    <text evidence="7">The sequence shown here is derived from an EMBL/GenBank/DDBJ whole genome shotgun (WGS) entry which is preliminary data.</text>
</comment>
<dbReference type="InterPro" id="IPR050416">
    <property type="entry name" value="FAD-linked_Oxidoreductase"/>
</dbReference>
<dbReference type="EMBL" id="NRSZ01000615">
    <property type="protein sequence ID" value="PNY26069.1"/>
    <property type="molecule type" value="Genomic_DNA"/>
</dbReference>
<keyword evidence="4" id="KW-0274">FAD</keyword>
<dbReference type="GO" id="GO:0016491">
    <property type="term" value="F:oxidoreductase activity"/>
    <property type="evidence" value="ECO:0007669"/>
    <property type="project" value="UniProtKB-KW"/>
</dbReference>
<dbReference type="Proteomes" id="UP000236621">
    <property type="component" value="Unassembled WGS sequence"/>
</dbReference>
<dbReference type="AlphaFoldDB" id="A0A2K3QEW8"/>
<accession>A0A2K3QEW8</accession>
<dbReference type="InterPro" id="IPR036318">
    <property type="entry name" value="FAD-bd_PCMH-like_sf"/>
</dbReference>
<keyword evidence="3" id="KW-0732">Signal</keyword>
<evidence type="ECO:0000256" key="4">
    <source>
        <dbReference type="ARBA" id="ARBA00022827"/>
    </source>
</evidence>
<evidence type="ECO:0000313" key="7">
    <source>
        <dbReference type="EMBL" id="PNY26069.1"/>
    </source>
</evidence>
<dbReference type="PROSITE" id="PS51387">
    <property type="entry name" value="FAD_PCMH"/>
    <property type="match status" value="1"/>
</dbReference>
<feature type="domain" description="FAD-binding PCMH-type" evidence="6">
    <location>
        <begin position="79"/>
        <end position="250"/>
    </location>
</feature>
<dbReference type="Pfam" id="PF01565">
    <property type="entry name" value="FAD_binding_4"/>
    <property type="match status" value="1"/>
</dbReference>
<organism evidence="7 8">
    <name type="scientific">Tolypocladium capitatum</name>
    <dbReference type="NCBI Taxonomy" id="45235"/>
    <lineage>
        <taxon>Eukaryota</taxon>
        <taxon>Fungi</taxon>
        <taxon>Dikarya</taxon>
        <taxon>Ascomycota</taxon>
        <taxon>Pezizomycotina</taxon>
        <taxon>Sordariomycetes</taxon>
        <taxon>Hypocreomycetidae</taxon>
        <taxon>Hypocreales</taxon>
        <taxon>Ophiocordycipitaceae</taxon>
        <taxon>Tolypocladium</taxon>
    </lineage>
</organism>